<gene>
    <name evidence="2" type="ORF">PMACD_LOCUS10327</name>
</gene>
<keyword evidence="3" id="KW-1185">Reference proteome</keyword>
<comment type="caution">
    <text evidence="2">The sequence shown here is derived from an EMBL/GenBank/DDBJ whole genome shotgun (WGS) entry which is preliminary data.</text>
</comment>
<dbReference type="Pfam" id="PF22936">
    <property type="entry name" value="Pol_BBD"/>
    <property type="match status" value="1"/>
</dbReference>
<dbReference type="EMBL" id="CAJOBZ010000031">
    <property type="protein sequence ID" value="CAF4889481.1"/>
    <property type="molecule type" value="Genomic_DNA"/>
</dbReference>
<accession>A0A821UH63</accession>
<evidence type="ECO:0000313" key="2">
    <source>
        <dbReference type="EMBL" id="CAF4889481.1"/>
    </source>
</evidence>
<dbReference type="AlphaFoldDB" id="A0A821UH63"/>
<protein>
    <recommendedName>
        <fullName evidence="1">Retrovirus-related Pol polyprotein from transposon TNT 1-94-like beta-barrel domain-containing protein</fullName>
    </recommendedName>
</protein>
<dbReference type="InterPro" id="IPR054722">
    <property type="entry name" value="PolX-like_BBD"/>
</dbReference>
<organism evidence="2 3">
    <name type="scientific">Pieris macdunnoughi</name>
    <dbReference type="NCBI Taxonomy" id="345717"/>
    <lineage>
        <taxon>Eukaryota</taxon>
        <taxon>Metazoa</taxon>
        <taxon>Ecdysozoa</taxon>
        <taxon>Arthropoda</taxon>
        <taxon>Hexapoda</taxon>
        <taxon>Insecta</taxon>
        <taxon>Pterygota</taxon>
        <taxon>Neoptera</taxon>
        <taxon>Endopterygota</taxon>
        <taxon>Lepidoptera</taxon>
        <taxon>Glossata</taxon>
        <taxon>Ditrysia</taxon>
        <taxon>Papilionoidea</taxon>
        <taxon>Pieridae</taxon>
        <taxon>Pierinae</taxon>
        <taxon>Pieris</taxon>
    </lineage>
</organism>
<dbReference type="OrthoDB" id="6775539at2759"/>
<dbReference type="Proteomes" id="UP000663880">
    <property type="component" value="Unassembled WGS sequence"/>
</dbReference>
<sequence>MPKSWETVTTILESMPSKELTMYIAKTRLRSEVERRGVLKETDLGSTSNNIPSALANNNTTDLFYNCGKPGHLKMNCQHLQGNGCTDHMVNYIKYFIEFMYLKNPINIALAKNNNYMKAIGVGNINVEVKLMECDNQEGYHAHPIQIHPKDTTVVA</sequence>
<feature type="domain" description="Retrovirus-related Pol polyprotein from transposon TNT 1-94-like beta-barrel" evidence="1">
    <location>
        <begin position="83"/>
        <end position="130"/>
    </location>
</feature>
<proteinExistence type="predicted"/>
<evidence type="ECO:0000259" key="1">
    <source>
        <dbReference type="Pfam" id="PF22936"/>
    </source>
</evidence>
<reference evidence="2" key="1">
    <citation type="submission" date="2021-02" db="EMBL/GenBank/DDBJ databases">
        <authorList>
            <person name="Steward A R."/>
        </authorList>
    </citation>
    <scope>NUCLEOTIDE SEQUENCE</scope>
</reference>
<name>A0A821UH63_9NEOP</name>
<evidence type="ECO:0000313" key="3">
    <source>
        <dbReference type="Proteomes" id="UP000663880"/>
    </source>
</evidence>